<dbReference type="InterPro" id="IPR025937">
    <property type="entry name" value="PDGLE_dom"/>
</dbReference>
<accession>A0ABM9D3W7</accession>
<dbReference type="PANTHER" id="PTHR34229:SF1">
    <property type="entry name" value="METAL TRANSPORT PROTEIN HI_1621-RELATED"/>
    <property type="match status" value="1"/>
</dbReference>
<evidence type="ECO:0000256" key="2">
    <source>
        <dbReference type="ARBA" id="ARBA00022448"/>
    </source>
</evidence>
<dbReference type="Gene3D" id="1.10.1760.20">
    <property type="match status" value="1"/>
</dbReference>
<feature type="transmembrane region" description="Helical" evidence="7">
    <location>
        <begin position="308"/>
        <end position="328"/>
    </location>
</feature>
<feature type="transmembrane region" description="Helical" evidence="7">
    <location>
        <begin position="72"/>
        <end position="98"/>
    </location>
</feature>
<evidence type="ECO:0000313" key="10">
    <source>
        <dbReference type="Proteomes" id="UP001295463"/>
    </source>
</evidence>
<gene>
    <name evidence="9" type="ORF">GEAMG1_0134</name>
</gene>
<feature type="transmembrane region" description="Helical" evidence="7">
    <location>
        <begin position="223"/>
        <end position="245"/>
    </location>
</feature>
<evidence type="ECO:0000256" key="5">
    <source>
        <dbReference type="ARBA" id="ARBA00022989"/>
    </source>
</evidence>
<dbReference type="PANTHER" id="PTHR34229">
    <property type="entry name" value="METAL TRANSPORT PROTEIN HI_1621-RELATED"/>
    <property type="match status" value="1"/>
</dbReference>
<evidence type="ECO:0000256" key="4">
    <source>
        <dbReference type="ARBA" id="ARBA00022692"/>
    </source>
</evidence>
<keyword evidence="10" id="KW-1185">Reference proteome</keyword>
<sequence length="342" mass="34845">MHMADALISPAVGGTMWAVSAAMIARCSSRIRTSGDDRTVPLMGVLGAFVFAAQMINFTIPLTGSSGHLGGGLLLAVLLGPAAAFLTIASVLVVQALFFADGGLLALGCNIFNLGFFPAFVAYPLLYRPLAGAVPSRIRLTGAAVVAAVAGLQLGAGAVVLQTTLSGISSLPFGPFLLLMQPIHLAIGVVEGLVTAAVLQFVRTARPELLGNATEPARSAGSLKPLLIAFVVATLLTGGLVSHFASEQPDGLEWSIAGVSGSEQLQGPEQGLHARLAALQEKIAPLPDYAFKKGGAAALPEARLGTSLSGIAGGVATLLLAMGAGFLVSRRKVPLKEPDALR</sequence>
<reference evidence="9 10" key="1">
    <citation type="submission" date="2022-03" db="EMBL/GenBank/DDBJ databases">
        <authorList>
            <person name="Koch H."/>
        </authorList>
    </citation>
    <scope>NUCLEOTIDE SEQUENCE [LARGE SCALE GENOMIC DNA]</scope>
    <source>
        <strain evidence="9 10">G1</strain>
    </source>
</reference>
<keyword evidence="2" id="KW-0813">Transport</keyword>
<proteinExistence type="predicted"/>
<dbReference type="InterPro" id="IPR002751">
    <property type="entry name" value="CbiM/NikMN"/>
</dbReference>
<feature type="transmembrane region" description="Helical" evidence="7">
    <location>
        <begin position="138"/>
        <end position="161"/>
    </location>
</feature>
<dbReference type="Pfam" id="PF13190">
    <property type="entry name" value="PDGLE"/>
    <property type="match status" value="1"/>
</dbReference>
<keyword evidence="3" id="KW-1003">Cell membrane</keyword>
<evidence type="ECO:0000256" key="7">
    <source>
        <dbReference type="SAM" id="Phobius"/>
    </source>
</evidence>
<name>A0ABM9D3W7_9BACT</name>
<feature type="domain" description="PDGLE" evidence="8">
    <location>
        <begin position="225"/>
        <end position="330"/>
    </location>
</feature>
<keyword evidence="4 7" id="KW-0812">Transmembrane</keyword>
<feature type="transmembrane region" description="Helical" evidence="7">
    <location>
        <begin position="39"/>
        <end position="60"/>
    </location>
</feature>
<keyword evidence="5 7" id="KW-1133">Transmembrane helix</keyword>
<keyword evidence="6 7" id="KW-0472">Membrane</keyword>
<feature type="transmembrane region" description="Helical" evidence="7">
    <location>
        <begin position="181"/>
        <end position="202"/>
    </location>
</feature>
<feature type="transmembrane region" description="Helical" evidence="7">
    <location>
        <begin position="104"/>
        <end position="126"/>
    </location>
</feature>
<evidence type="ECO:0000313" key="9">
    <source>
        <dbReference type="EMBL" id="CAH2029956.1"/>
    </source>
</evidence>
<evidence type="ECO:0000256" key="1">
    <source>
        <dbReference type="ARBA" id="ARBA00004651"/>
    </source>
</evidence>
<evidence type="ECO:0000259" key="8">
    <source>
        <dbReference type="Pfam" id="PF13190"/>
    </source>
</evidence>
<comment type="subcellular location">
    <subcellularLocation>
        <location evidence="1">Cell membrane</location>
        <topology evidence="1">Multi-pass membrane protein</topology>
    </subcellularLocation>
</comment>
<dbReference type="EMBL" id="OW150024">
    <property type="protein sequence ID" value="CAH2029956.1"/>
    <property type="molecule type" value="Genomic_DNA"/>
</dbReference>
<evidence type="ECO:0000256" key="6">
    <source>
        <dbReference type="ARBA" id="ARBA00023136"/>
    </source>
</evidence>
<evidence type="ECO:0000256" key="3">
    <source>
        <dbReference type="ARBA" id="ARBA00022475"/>
    </source>
</evidence>
<dbReference type="Proteomes" id="UP001295463">
    <property type="component" value="Chromosome"/>
</dbReference>
<dbReference type="Pfam" id="PF01891">
    <property type="entry name" value="CbiM"/>
    <property type="match status" value="1"/>
</dbReference>
<protein>
    <submittedName>
        <fullName evidence="9">Cobalamin (Vitamin B12) biosynthesis CbiM protein</fullName>
    </submittedName>
</protein>
<organism evidence="9 10">
    <name type="scientific">Trichlorobacter ammonificans</name>
    <dbReference type="NCBI Taxonomy" id="2916410"/>
    <lineage>
        <taxon>Bacteria</taxon>
        <taxon>Pseudomonadati</taxon>
        <taxon>Thermodesulfobacteriota</taxon>
        <taxon>Desulfuromonadia</taxon>
        <taxon>Geobacterales</taxon>
        <taxon>Geobacteraceae</taxon>
        <taxon>Trichlorobacter</taxon>
    </lineage>
</organism>
<dbReference type="RefSeq" id="WP_305730933.1">
    <property type="nucleotide sequence ID" value="NZ_OW150024.1"/>
</dbReference>